<sequence>MKTQVKSQSQTSLLMTRLLENQKQASLYSLAIEEAESVPPLSALLSYSGHFLLEVLFTASKVHGLLEQLAPTLAV</sequence>
<accession>A0ABS5AUF8</accession>
<evidence type="ECO:0000313" key="1">
    <source>
        <dbReference type="EMBL" id="MBP2620202.1"/>
    </source>
</evidence>
<organism evidence="1 2">
    <name type="scientific">Streptococcus panodentis</name>
    <dbReference type="NCBI Taxonomy" id="1581472"/>
    <lineage>
        <taxon>Bacteria</taxon>
        <taxon>Bacillati</taxon>
        <taxon>Bacillota</taxon>
        <taxon>Bacilli</taxon>
        <taxon>Lactobacillales</taxon>
        <taxon>Streptococcaceae</taxon>
        <taxon>Streptococcus</taxon>
    </lineage>
</organism>
<keyword evidence="2" id="KW-1185">Reference proteome</keyword>
<dbReference type="EMBL" id="QFAY01000003">
    <property type="protein sequence ID" value="MBP2620202.1"/>
    <property type="molecule type" value="Genomic_DNA"/>
</dbReference>
<evidence type="ECO:0000313" key="2">
    <source>
        <dbReference type="Proteomes" id="UP001519349"/>
    </source>
</evidence>
<protein>
    <submittedName>
        <fullName evidence="1">Uncharacterized protein</fullName>
    </submittedName>
</protein>
<name>A0ABS5AUF8_9STRE</name>
<reference evidence="1 2" key="1">
    <citation type="submission" date="2018-05" db="EMBL/GenBank/DDBJ databases">
        <title>Draft genome sequence of Streptococcus panodentis CCUG 70867T.</title>
        <authorList>
            <person name="Salva-Serra F."/>
            <person name="Mendez V."/>
            <person name="Jaen-Luchoro D."/>
            <person name="Gonzales-Siles L."/>
            <person name="Karlsson R."/>
            <person name="Engstrom-Jakobsson H."/>
            <person name="Busquets A."/>
            <person name="Gomila M."/>
            <person name="Pineiro-Iglesias B."/>
            <person name="Bennasar-Figueras A."/>
            <person name="Seeger M."/>
            <person name="Moore E."/>
        </authorList>
    </citation>
    <scope>NUCLEOTIDE SEQUENCE [LARGE SCALE GENOMIC DNA]</scope>
    <source>
        <strain evidence="1 2">CCUG 70867</strain>
    </source>
</reference>
<proteinExistence type="predicted"/>
<comment type="caution">
    <text evidence="1">The sequence shown here is derived from an EMBL/GenBank/DDBJ whole genome shotgun (WGS) entry which is preliminary data.</text>
</comment>
<dbReference type="Proteomes" id="UP001519349">
    <property type="component" value="Unassembled WGS sequence"/>
</dbReference>
<gene>
    <name evidence="1" type="ORF">DHL47_02400</name>
</gene>